<comment type="caution">
    <text evidence="2">The sequence shown here is derived from an EMBL/GenBank/DDBJ whole genome shotgun (WGS) entry which is preliminary data.</text>
</comment>
<dbReference type="RefSeq" id="WP_144850823.1">
    <property type="nucleotide sequence ID" value="NZ_VMRJ01000005.1"/>
</dbReference>
<gene>
    <name evidence="2" type="ORF">FNT36_18675</name>
</gene>
<proteinExistence type="predicted"/>
<protein>
    <submittedName>
        <fullName evidence="2">Uncharacterized protein</fullName>
    </submittedName>
</protein>
<sequence>MNTYLTTYADYPIGRWLAAFTISLVLLALAYAQAPDPAGLLGLDAPSAPTLTNSHPMLGQQRGQHLAADQAPSLATAQLRQPTGTPPRSQFAR</sequence>
<dbReference type="AlphaFoldDB" id="A0A558BNZ4"/>
<evidence type="ECO:0000313" key="3">
    <source>
        <dbReference type="Proteomes" id="UP000317624"/>
    </source>
</evidence>
<feature type="region of interest" description="Disordered" evidence="1">
    <location>
        <begin position="50"/>
        <end position="93"/>
    </location>
</feature>
<evidence type="ECO:0000313" key="2">
    <source>
        <dbReference type="EMBL" id="TVT38227.1"/>
    </source>
</evidence>
<accession>A0A558BNZ4</accession>
<reference evidence="2 3" key="1">
    <citation type="submission" date="2019-07" db="EMBL/GenBank/DDBJ databases">
        <title>Hymenobacter sp. straun FUR1 Genome sequencing and assembly.</title>
        <authorList>
            <person name="Chhetri G."/>
        </authorList>
    </citation>
    <scope>NUCLEOTIDE SEQUENCE [LARGE SCALE GENOMIC DNA]</scope>
    <source>
        <strain evidence="2 3">Fur1</strain>
    </source>
</reference>
<dbReference type="Proteomes" id="UP000317624">
    <property type="component" value="Unassembled WGS sequence"/>
</dbReference>
<name>A0A558BNZ4_9BACT</name>
<dbReference type="EMBL" id="VMRJ01000005">
    <property type="protein sequence ID" value="TVT38227.1"/>
    <property type="molecule type" value="Genomic_DNA"/>
</dbReference>
<organism evidence="2 3">
    <name type="scientific">Hymenobacter setariae</name>
    <dbReference type="NCBI Taxonomy" id="2594794"/>
    <lineage>
        <taxon>Bacteria</taxon>
        <taxon>Pseudomonadati</taxon>
        <taxon>Bacteroidota</taxon>
        <taxon>Cytophagia</taxon>
        <taxon>Cytophagales</taxon>
        <taxon>Hymenobacteraceae</taxon>
        <taxon>Hymenobacter</taxon>
    </lineage>
</organism>
<keyword evidence="3" id="KW-1185">Reference proteome</keyword>
<evidence type="ECO:0000256" key="1">
    <source>
        <dbReference type="SAM" id="MobiDB-lite"/>
    </source>
</evidence>
<feature type="compositionally biased region" description="Polar residues" evidence="1">
    <location>
        <begin position="73"/>
        <end position="93"/>
    </location>
</feature>